<dbReference type="InterPro" id="IPR020476">
    <property type="entry name" value="Nudix_hydrolase"/>
</dbReference>
<name>A0A2A5CGA1_9GAMM</name>
<dbReference type="GO" id="GO:0006753">
    <property type="term" value="P:nucleoside phosphate metabolic process"/>
    <property type="evidence" value="ECO:0007669"/>
    <property type="project" value="TreeGrafter"/>
</dbReference>
<dbReference type="InterPro" id="IPR020084">
    <property type="entry name" value="NUDIX_hydrolase_CS"/>
</dbReference>
<dbReference type="Proteomes" id="UP000228987">
    <property type="component" value="Unassembled WGS sequence"/>
</dbReference>
<evidence type="ECO:0000256" key="3">
    <source>
        <dbReference type="ARBA" id="ARBA00007275"/>
    </source>
</evidence>
<sequence length="182" mass="20510">MKNPWKTLSSKAVYSNPWIRVREDKVITPHGDAGIYGVVEAKPAVGIVALSDDLKTYLVGQYRYTLNTYSWEIPEGGVEANEELLEGAKRELLEETGLSANKWTQLGELYTSNCFTNERAYIFIAEDLSEGEAQPDPTELLTVKKIPFIEAWQMVLNQEIKDSLAVIALMRAHHLLQQQGKL</sequence>
<dbReference type="GO" id="GO:0016462">
    <property type="term" value="F:pyrophosphatase activity"/>
    <property type="evidence" value="ECO:0007669"/>
    <property type="project" value="UniProtKB-ARBA"/>
</dbReference>
<comment type="catalytic activity">
    <reaction evidence="1">
        <text>GDP-alpha-D-mannose + H2O = alpha-D-mannose 1-phosphate + GMP + 2 H(+)</text>
        <dbReference type="Rhea" id="RHEA:27978"/>
        <dbReference type="ChEBI" id="CHEBI:15377"/>
        <dbReference type="ChEBI" id="CHEBI:15378"/>
        <dbReference type="ChEBI" id="CHEBI:57527"/>
        <dbReference type="ChEBI" id="CHEBI:58115"/>
        <dbReference type="ChEBI" id="CHEBI:58409"/>
    </reaction>
</comment>
<dbReference type="PANTHER" id="PTHR11839">
    <property type="entry name" value="UDP/ADP-SUGAR PYROPHOSPHATASE"/>
    <property type="match status" value="1"/>
</dbReference>
<protein>
    <recommendedName>
        <fullName evidence="4">GDP-mannose pyrophosphatase</fullName>
    </recommendedName>
    <alternativeName>
        <fullName evidence="6">GDP-mannose hydrolase</fullName>
    </alternativeName>
    <alternativeName>
        <fullName evidence="7">GDPMK</fullName>
    </alternativeName>
</protein>
<dbReference type="PROSITE" id="PS00893">
    <property type="entry name" value="NUDIX_BOX"/>
    <property type="match status" value="1"/>
</dbReference>
<feature type="domain" description="Nudix hydrolase" evidence="9">
    <location>
        <begin position="40"/>
        <end position="168"/>
    </location>
</feature>
<keyword evidence="5 8" id="KW-0378">Hydrolase</keyword>
<dbReference type="PRINTS" id="PR00502">
    <property type="entry name" value="NUDIXFAMILY"/>
</dbReference>
<comment type="similarity">
    <text evidence="3">Belongs to the Nudix hydrolase family. NudK subfamily.</text>
</comment>
<dbReference type="SUPFAM" id="SSF55811">
    <property type="entry name" value="Nudix"/>
    <property type="match status" value="1"/>
</dbReference>
<reference evidence="11" key="1">
    <citation type="submission" date="2017-08" db="EMBL/GenBank/DDBJ databases">
        <title>A dynamic microbial community with high functional redundancy inhabits the cold, oxic subseafloor aquifer.</title>
        <authorList>
            <person name="Tully B.J."/>
            <person name="Wheat C.G."/>
            <person name="Glazer B.T."/>
            <person name="Huber J.A."/>
        </authorList>
    </citation>
    <scope>NUCLEOTIDE SEQUENCE [LARGE SCALE GENOMIC DNA]</scope>
</reference>
<organism evidence="10 11">
    <name type="scientific">SAR86 cluster bacterium</name>
    <dbReference type="NCBI Taxonomy" id="2030880"/>
    <lineage>
        <taxon>Bacteria</taxon>
        <taxon>Pseudomonadati</taxon>
        <taxon>Pseudomonadota</taxon>
        <taxon>Gammaproteobacteria</taxon>
        <taxon>SAR86 cluster</taxon>
    </lineage>
</organism>
<dbReference type="PROSITE" id="PS51462">
    <property type="entry name" value="NUDIX"/>
    <property type="match status" value="1"/>
</dbReference>
<dbReference type="AlphaFoldDB" id="A0A2A5CGA1"/>
<dbReference type="InterPro" id="IPR000086">
    <property type="entry name" value="NUDIX_hydrolase_dom"/>
</dbReference>
<evidence type="ECO:0000313" key="10">
    <source>
        <dbReference type="EMBL" id="PCJ42500.1"/>
    </source>
</evidence>
<dbReference type="PANTHER" id="PTHR11839:SF18">
    <property type="entry name" value="NUDIX HYDROLASE DOMAIN-CONTAINING PROTEIN"/>
    <property type="match status" value="1"/>
</dbReference>
<evidence type="ECO:0000256" key="5">
    <source>
        <dbReference type="ARBA" id="ARBA00022801"/>
    </source>
</evidence>
<gene>
    <name evidence="10" type="ORF">COA71_03025</name>
</gene>
<evidence type="ECO:0000256" key="4">
    <source>
        <dbReference type="ARBA" id="ARBA00016377"/>
    </source>
</evidence>
<evidence type="ECO:0000256" key="6">
    <source>
        <dbReference type="ARBA" id="ARBA00032162"/>
    </source>
</evidence>
<comment type="caution">
    <text evidence="10">The sequence shown here is derived from an EMBL/GenBank/DDBJ whole genome shotgun (WGS) entry which is preliminary data.</text>
</comment>
<accession>A0A2A5CGA1</accession>
<evidence type="ECO:0000256" key="7">
    <source>
        <dbReference type="ARBA" id="ARBA00032272"/>
    </source>
</evidence>
<evidence type="ECO:0000256" key="8">
    <source>
        <dbReference type="RuleBase" id="RU003476"/>
    </source>
</evidence>
<evidence type="ECO:0000313" key="11">
    <source>
        <dbReference type="Proteomes" id="UP000228987"/>
    </source>
</evidence>
<evidence type="ECO:0000256" key="1">
    <source>
        <dbReference type="ARBA" id="ARBA00000847"/>
    </source>
</evidence>
<comment type="cofactor">
    <cofactor evidence="2">
        <name>Mg(2+)</name>
        <dbReference type="ChEBI" id="CHEBI:18420"/>
    </cofactor>
</comment>
<dbReference type="Gene3D" id="3.90.79.10">
    <property type="entry name" value="Nucleoside Triphosphate Pyrophosphohydrolase"/>
    <property type="match status" value="1"/>
</dbReference>
<dbReference type="Pfam" id="PF00293">
    <property type="entry name" value="NUDIX"/>
    <property type="match status" value="1"/>
</dbReference>
<dbReference type="CDD" id="cd24161">
    <property type="entry name" value="NUDIX_ADPRase_Ndx2"/>
    <property type="match status" value="1"/>
</dbReference>
<evidence type="ECO:0000256" key="2">
    <source>
        <dbReference type="ARBA" id="ARBA00001946"/>
    </source>
</evidence>
<dbReference type="InterPro" id="IPR015797">
    <property type="entry name" value="NUDIX_hydrolase-like_dom_sf"/>
</dbReference>
<proteinExistence type="inferred from homology"/>
<evidence type="ECO:0000259" key="9">
    <source>
        <dbReference type="PROSITE" id="PS51462"/>
    </source>
</evidence>
<dbReference type="GO" id="GO:0019693">
    <property type="term" value="P:ribose phosphate metabolic process"/>
    <property type="evidence" value="ECO:0007669"/>
    <property type="project" value="TreeGrafter"/>
</dbReference>
<dbReference type="GO" id="GO:0005829">
    <property type="term" value="C:cytosol"/>
    <property type="evidence" value="ECO:0007669"/>
    <property type="project" value="TreeGrafter"/>
</dbReference>
<dbReference type="EMBL" id="NVWI01000002">
    <property type="protein sequence ID" value="PCJ42500.1"/>
    <property type="molecule type" value="Genomic_DNA"/>
</dbReference>